<feature type="compositionally biased region" description="Low complexity" evidence="7">
    <location>
        <begin position="375"/>
        <end position="385"/>
    </location>
</feature>
<feature type="compositionally biased region" description="Polar residues" evidence="7">
    <location>
        <begin position="347"/>
        <end position="359"/>
    </location>
</feature>
<dbReference type="GO" id="GO:0008017">
    <property type="term" value="F:microtubule binding"/>
    <property type="evidence" value="ECO:0007669"/>
    <property type="project" value="InterPro"/>
</dbReference>
<keyword evidence="3" id="KW-0963">Cytoplasm</keyword>
<accession>A0A8J5I2P1</accession>
<dbReference type="GO" id="GO:0007010">
    <property type="term" value="P:cytoskeleton organization"/>
    <property type="evidence" value="ECO:0007669"/>
    <property type="project" value="InterPro"/>
</dbReference>
<organism evidence="8 9">
    <name type="scientific">Zingiber officinale</name>
    <name type="common">Ginger</name>
    <name type="synonym">Amomum zingiber</name>
    <dbReference type="NCBI Taxonomy" id="94328"/>
    <lineage>
        <taxon>Eukaryota</taxon>
        <taxon>Viridiplantae</taxon>
        <taxon>Streptophyta</taxon>
        <taxon>Embryophyta</taxon>
        <taxon>Tracheophyta</taxon>
        <taxon>Spermatophyta</taxon>
        <taxon>Magnoliopsida</taxon>
        <taxon>Liliopsida</taxon>
        <taxon>Zingiberales</taxon>
        <taxon>Zingiberaceae</taxon>
        <taxon>Zingiber</taxon>
    </lineage>
</organism>
<keyword evidence="6" id="KW-0206">Cytoskeleton</keyword>
<comment type="similarity">
    <text evidence="2">Belongs to the MAP70 family.</text>
</comment>
<dbReference type="PANTHER" id="PTHR31246">
    <property type="entry name" value="MICROTUBULE-ASSOCIATED PROTEIN 70-2"/>
    <property type="match status" value="1"/>
</dbReference>
<evidence type="ECO:0000313" key="9">
    <source>
        <dbReference type="Proteomes" id="UP000734854"/>
    </source>
</evidence>
<protein>
    <submittedName>
        <fullName evidence="8">Uncharacterized protein</fullName>
    </submittedName>
</protein>
<keyword evidence="4" id="KW-0493">Microtubule</keyword>
<dbReference type="AlphaFoldDB" id="A0A8J5I2P1"/>
<evidence type="ECO:0000256" key="5">
    <source>
        <dbReference type="ARBA" id="ARBA00023054"/>
    </source>
</evidence>
<dbReference type="EMBL" id="JACMSC010000004">
    <property type="protein sequence ID" value="KAG6526462.1"/>
    <property type="molecule type" value="Genomic_DNA"/>
</dbReference>
<keyword evidence="9" id="KW-1185">Reference proteome</keyword>
<feature type="region of interest" description="Disordered" evidence="7">
    <location>
        <begin position="337"/>
        <end position="417"/>
    </location>
</feature>
<evidence type="ECO:0000256" key="2">
    <source>
        <dbReference type="ARBA" id="ARBA00008825"/>
    </source>
</evidence>
<feature type="compositionally biased region" description="Polar residues" evidence="7">
    <location>
        <begin position="778"/>
        <end position="787"/>
    </location>
</feature>
<proteinExistence type="inferred from homology"/>
<evidence type="ECO:0000313" key="8">
    <source>
        <dbReference type="EMBL" id="KAG6526462.1"/>
    </source>
</evidence>
<dbReference type="PANTHER" id="PTHR31246:SF32">
    <property type="entry name" value="MICROTUBULE-ASSOCIATED PROTEIN 70-1"/>
    <property type="match status" value="1"/>
</dbReference>
<dbReference type="Pfam" id="PF07058">
    <property type="entry name" value="MAP70"/>
    <property type="match status" value="1"/>
</dbReference>
<feature type="region of interest" description="Disordered" evidence="7">
    <location>
        <begin position="759"/>
        <end position="787"/>
    </location>
</feature>
<feature type="compositionally biased region" description="Low complexity" evidence="7">
    <location>
        <begin position="337"/>
        <end position="346"/>
    </location>
</feature>
<comment type="subcellular location">
    <subcellularLocation>
        <location evidence="1">Cytoplasm</location>
        <location evidence="1">Cytoskeleton</location>
    </subcellularLocation>
</comment>
<comment type="caution">
    <text evidence="8">The sequence shown here is derived from an EMBL/GenBank/DDBJ whole genome shotgun (WGS) entry which is preliminary data.</text>
</comment>
<reference evidence="8 9" key="1">
    <citation type="submission" date="2020-08" db="EMBL/GenBank/DDBJ databases">
        <title>Plant Genome Project.</title>
        <authorList>
            <person name="Zhang R.-G."/>
        </authorList>
    </citation>
    <scope>NUCLEOTIDE SEQUENCE [LARGE SCALE GENOMIC DNA]</scope>
    <source>
        <tissue evidence="8">Rhizome</tissue>
    </source>
</reference>
<feature type="region of interest" description="Disordered" evidence="7">
    <location>
        <begin position="692"/>
        <end position="716"/>
    </location>
</feature>
<evidence type="ECO:0000256" key="3">
    <source>
        <dbReference type="ARBA" id="ARBA00022490"/>
    </source>
</evidence>
<dbReference type="GO" id="GO:0005874">
    <property type="term" value="C:microtubule"/>
    <property type="evidence" value="ECO:0007669"/>
    <property type="project" value="UniProtKB-KW"/>
</dbReference>
<name>A0A8J5I2P1_ZINOF</name>
<dbReference type="Proteomes" id="UP000734854">
    <property type="component" value="Unassembled WGS sequence"/>
</dbReference>
<evidence type="ECO:0000256" key="7">
    <source>
        <dbReference type="SAM" id="MobiDB-lite"/>
    </source>
</evidence>
<sequence length="787" mass="83672">MAAATADIAVVRSSVPISIRSVRTVAVSYHAFPRQPFRPFSAAASLCSSSARTTSGAAACSISATSCAKSSTTSCAKSSTTVAATSAASVPASASASASFGTLSAASIAVLPPPSFPAIEPPPLVPLPPADPDFPGIPSSPVVPYDPPPTAFPPPLLEFPPSYPFPPQVPVIGTPPSSDDHPTVPPPPLVPVGSSPPEEFPPLPMFPPQFPTYGPPTLFLQPPLLPIGDDLPTPPTGIEQPPIPFPPPLVPLSESPPMLFPPEPHVRLFTFVKKIPAAFPLFAFAKKIPVPLPLCLRGRGPLPPTPLRALSKAAPSLSTISDKGAAPPLSSIISGRGSVPSLSSSPINRGTPSLSTISDKGTAPPPSSTINGRGSVPSLSSSPISRGTPLSKHHLPPSLSSSTINGRGAMPSPSSTISIRGTSTLFEPYQQPFFEAHQQSKSSYYDSMYLEIKTNQGVITLLKTGCVLAAKIFSAINLEIKKINDEKKVALAAQFAAEATLRRVYAAQKDDDTPPIEAILAPLEAELKLALQELPYGHSDTDLCNACFKLVPLKIFHPFWKAKANFYLGRLDQAFELLKKLEQGKSIVDKFLSLLHHLIPQFFVVVANGKEEEVLIAIATTKQRVFWYETQMATTRNFIPKHKIGEGGFDPVYKIHAHTCVADNNDYMTPEYIMHGVLSIKVDVFRFDCSSSSSSQAVRTPPSPPSPTQREQEREGTRVNLRFLSCLLGENAFSEGQLIRVRECFEGNSPDTTVALTSIPRASEASSEGGGSGKPRLANNSFSLAHS</sequence>
<evidence type="ECO:0000256" key="4">
    <source>
        <dbReference type="ARBA" id="ARBA00022701"/>
    </source>
</evidence>
<keyword evidence="5" id="KW-0175">Coiled coil</keyword>
<evidence type="ECO:0000256" key="6">
    <source>
        <dbReference type="ARBA" id="ARBA00023212"/>
    </source>
</evidence>
<gene>
    <name evidence="8" type="ORF">ZIOFF_016447</name>
</gene>
<dbReference type="InterPro" id="IPR009768">
    <property type="entry name" value="MAP70"/>
</dbReference>
<evidence type="ECO:0000256" key="1">
    <source>
        <dbReference type="ARBA" id="ARBA00004245"/>
    </source>
</evidence>